<proteinExistence type="predicted"/>
<evidence type="ECO:0000313" key="3">
    <source>
        <dbReference type="Proteomes" id="UP000006591"/>
    </source>
</evidence>
<keyword evidence="1" id="KW-0472">Membrane</keyword>
<evidence type="ECO:0000313" key="2">
    <source>
        <dbReference type="EnsemblPlants" id="ONIVA04G01690.1"/>
    </source>
</evidence>
<reference evidence="2" key="1">
    <citation type="submission" date="2015-04" db="UniProtKB">
        <authorList>
            <consortium name="EnsemblPlants"/>
        </authorList>
    </citation>
    <scope>IDENTIFICATION</scope>
    <source>
        <strain evidence="2">SL10</strain>
    </source>
</reference>
<dbReference type="Proteomes" id="UP000006591">
    <property type="component" value="Chromosome 4"/>
</dbReference>
<keyword evidence="1" id="KW-0812">Transmembrane</keyword>
<evidence type="ECO:0000256" key="1">
    <source>
        <dbReference type="SAM" id="Phobius"/>
    </source>
</evidence>
<sequence length="127" mass="14271">MEVERIVKLRPLYASRHGVLGGTLRPWVWFLPGFTTNGPTLRTVDRANVPMEGGVFFFLSSSFVLFFLCFTVSREKREERVSGAPGFQWPKCDDVGGILCSRSTRTRGGRWLVERKRGMAETAAAKA</sequence>
<organism evidence="2">
    <name type="scientific">Oryza nivara</name>
    <name type="common">Indian wild rice</name>
    <name type="synonym">Oryza sativa f. spontanea</name>
    <dbReference type="NCBI Taxonomy" id="4536"/>
    <lineage>
        <taxon>Eukaryota</taxon>
        <taxon>Viridiplantae</taxon>
        <taxon>Streptophyta</taxon>
        <taxon>Embryophyta</taxon>
        <taxon>Tracheophyta</taxon>
        <taxon>Spermatophyta</taxon>
        <taxon>Magnoliopsida</taxon>
        <taxon>Liliopsida</taxon>
        <taxon>Poales</taxon>
        <taxon>Poaceae</taxon>
        <taxon>BOP clade</taxon>
        <taxon>Oryzoideae</taxon>
        <taxon>Oryzeae</taxon>
        <taxon>Oryzinae</taxon>
        <taxon>Oryza</taxon>
    </lineage>
</organism>
<dbReference type="HOGENOM" id="CLU_148295_0_0_1"/>
<feature type="transmembrane region" description="Helical" evidence="1">
    <location>
        <begin position="54"/>
        <end position="72"/>
    </location>
</feature>
<accession>A0A0E0GXJ9</accession>
<protein>
    <submittedName>
        <fullName evidence="2">Uncharacterized protein</fullName>
    </submittedName>
</protein>
<dbReference type="EnsemblPlants" id="ONIVA04G01690.1">
    <property type="protein sequence ID" value="ONIVA04G01690.1"/>
    <property type="gene ID" value="ONIVA04G01690"/>
</dbReference>
<dbReference type="AlphaFoldDB" id="A0A0E0GXJ9"/>
<name>A0A0E0GXJ9_ORYNI</name>
<dbReference type="Gramene" id="ONIVA04G01690.1">
    <property type="protein sequence ID" value="ONIVA04G01690.1"/>
    <property type="gene ID" value="ONIVA04G01690"/>
</dbReference>
<reference evidence="2" key="2">
    <citation type="submission" date="2018-04" db="EMBL/GenBank/DDBJ databases">
        <title>OnivRS2 (Oryza nivara Reference Sequence Version 2).</title>
        <authorList>
            <person name="Zhang J."/>
            <person name="Kudrna D."/>
            <person name="Lee S."/>
            <person name="Talag J."/>
            <person name="Rajasekar S."/>
            <person name="Welchert J."/>
            <person name="Hsing Y.-I."/>
            <person name="Wing R.A."/>
        </authorList>
    </citation>
    <scope>NUCLEOTIDE SEQUENCE [LARGE SCALE GENOMIC DNA]</scope>
    <source>
        <strain evidence="2">SL10</strain>
    </source>
</reference>
<keyword evidence="1" id="KW-1133">Transmembrane helix</keyword>
<keyword evidence="3" id="KW-1185">Reference proteome</keyword>